<evidence type="ECO:0000313" key="3">
    <source>
        <dbReference type="Proteomes" id="UP000243629"/>
    </source>
</evidence>
<reference evidence="3" key="1">
    <citation type="submission" date="2016-10" db="EMBL/GenBank/DDBJ databases">
        <authorList>
            <person name="Varghese N."/>
            <person name="Submissions S."/>
        </authorList>
    </citation>
    <scope>NUCLEOTIDE SEQUENCE [LARGE SCALE GENOMIC DNA]</scope>
    <source>
        <strain evidence="3">DSM 24213</strain>
    </source>
</reference>
<dbReference type="PANTHER" id="PTHR11076:SF34">
    <property type="entry name" value="PROTEIN UMUC"/>
    <property type="match status" value="1"/>
</dbReference>
<dbReference type="PANTHER" id="PTHR11076">
    <property type="entry name" value="DNA REPAIR POLYMERASE UMUC / TRANSFERASE FAMILY MEMBER"/>
    <property type="match status" value="1"/>
</dbReference>
<organism evidence="2 3">
    <name type="scientific">Halopseudomonas yangmingensis</name>
    <dbReference type="NCBI Taxonomy" id="1720063"/>
    <lineage>
        <taxon>Bacteria</taxon>
        <taxon>Pseudomonadati</taxon>
        <taxon>Pseudomonadota</taxon>
        <taxon>Gammaproteobacteria</taxon>
        <taxon>Pseudomonadales</taxon>
        <taxon>Pseudomonadaceae</taxon>
        <taxon>Halopseudomonas</taxon>
    </lineage>
</organism>
<name>A0A1I4SLY9_9GAMM</name>
<accession>A0A1I4SLY9</accession>
<dbReference type="SUPFAM" id="SSF56672">
    <property type="entry name" value="DNA/RNA polymerases"/>
    <property type="match status" value="1"/>
</dbReference>
<dbReference type="Proteomes" id="UP000243629">
    <property type="component" value="Unassembled WGS sequence"/>
</dbReference>
<keyword evidence="3" id="KW-1185">Reference proteome</keyword>
<dbReference type="GO" id="GO:0042276">
    <property type="term" value="P:error-prone translesion synthesis"/>
    <property type="evidence" value="ECO:0007669"/>
    <property type="project" value="TreeGrafter"/>
</dbReference>
<evidence type="ECO:0000259" key="1">
    <source>
        <dbReference type="PROSITE" id="PS50173"/>
    </source>
</evidence>
<dbReference type="AlphaFoldDB" id="A0A1I4SLY9"/>
<dbReference type="InterPro" id="IPR050116">
    <property type="entry name" value="DNA_polymerase-Y"/>
</dbReference>
<protein>
    <submittedName>
        <fullName evidence="2">ImpB/mucB/samB family protein</fullName>
    </submittedName>
</protein>
<dbReference type="EMBL" id="FOUI01000010">
    <property type="protein sequence ID" value="SFM65439.1"/>
    <property type="molecule type" value="Genomic_DNA"/>
</dbReference>
<dbReference type="RefSeq" id="WP_245748183.1">
    <property type="nucleotide sequence ID" value="NZ_FOUI01000010.1"/>
</dbReference>
<feature type="domain" description="UmuC" evidence="1">
    <location>
        <begin position="6"/>
        <end position="52"/>
    </location>
</feature>
<dbReference type="STRING" id="1720063.SAMN05216217_110111"/>
<dbReference type="InterPro" id="IPR043502">
    <property type="entry name" value="DNA/RNA_pol_sf"/>
</dbReference>
<proteinExistence type="predicted"/>
<dbReference type="Pfam" id="PF00817">
    <property type="entry name" value="IMS"/>
    <property type="match status" value="1"/>
</dbReference>
<feature type="domain" description="UmuC" evidence="1">
    <location>
        <begin position="53"/>
        <end position="114"/>
    </location>
</feature>
<dbReference type="GO" id="GO:0003887">
    <property type="term" value="F:DNA-directed DNA polymerase activity"/>
    <property type="evidence" value="ECO:0007669"/>
    <property type="project" value="TreeGrafter"/>
</dbReference>
<dbReference type="PROSITE" id="PS50173">
    <property type="entry name" value="UMUC"/>
    <property type="match status" value="2"/>
</dbReference>
<evidence type="ECO:0000313" key="2">
    <source>
        <dbReference type="EMBL" id="SFM65439.1"/>
    </source>
</evidence>
<gene>
    <name evidence="2" type="ORF">SAMN05216217_110111</name>
</gene>
<sequence length="114" mass="12562">MHKPVYALVDCNNFYASCEKLFRPDLRHTPVVVLSNLSGLDQVVSFEYFGRQVRATIQHNIGVPVCVGIAPTRTLVNHAAKKYPATGGVVDLTDPARQRRLMAQVVVESVWGVG</sequence>
<dbReference type="Gene3D" id="3.40.1170.60">
    <property type="match status" value="1"/>
</dbReference>
<dbReference type="GO" id="GO:0006281">
    <property type="term" value="P:DNA repair"/>
    <property type="evidence" value="ECO:0007669"/>
    <property type="project" value="InterPro"/>
</dbReference>
<dbReference type="GO" id="GO:0009432">
    <property type="term" value="P:SOS response"/>
    <property type="evidence" value="ECO:0007669"/>
    <property type="project" value="TreeGrafter"/>
</dbReference>
<dbReference type="GO" id="GO:0005829">
    <property type="term" value="C:cytosol"/>
    <property type="evidence" value="ECO:0007669"/>
    <property type="project" value="TreeGrafter"/>
</dbReference>
<dbReference type="InterPro" id="IPR001126">
    <property type="entry name" value="UmuC"/>
</dbReference>